<keyword evidence="9" id="KW-0175">Coiled coil</keyword>
<evidence type="ECO:0000256" key="3">
    <source>
        <dbReference type="ARBA" id="ARBA00022618"/>
    </source>
</evidence>
<dbReference type="GO" id="GO:0005886">
    <property type="term" value="C:plasma membrane"/>
    <property type="evidence" value="ECO:0007669"/>
    <property type="project" value="UniProtKB-SubCell"/>
</dbReference>
<sequence length="105" mass="11985">MPEALPRTVVKINGFSLYRPRLAPVFAAIVLVSLLSLLFVWSRIHALNLEYDISSLEREIRQGQQQLKQLKLEAAYLSRDTRIETLARKELGLRTPASGQIIRID</sequence>
<evidence type="ECO:0000256" key="7">
    <source>
        <dbReference type="ARBA" id="ARBA00023306"/>
    </source>
</evidence>
<organism evidence="11 12">
    <name type="scientific">Malonomonas rubra DSM 5091</name>
    <dbReference type="NCBI Taxonomy" id="1122189"/>
    <lineage>
        <taxon>Bacteria</taxon>
        <taxon>Pseudomonadati</taxon>
        <taxon>Thermodesulfobacteriota</taxon>
        <taxon>Desulfuromonadia</taxon>
        <taxon>Desulfuromonadales</taxon>
        <taxon>Geopsychrobacteraceae</taxon>
        <taxon>Malonomonas</taxon>
    </lineage>
</organism>
<dbReference type="EMBL" id="FQZT01000002">
    <property type="protein sequence ID" value="SHI81015.1"/>
    <property type="molecule type" value="Genomic_DNA"/>
</dbReference>
<feature type="coiled-coil region" evidence="9">
    <location>
        <begin position="46"/>
        <end position="80"/>
    </location>
</feature>
<dbReference type="RefSeq" id="WP_072906083.1">
    <property type="nucleotide sequence ID" value="NZ_FQZT01000002.1"/>
</dbReference>
<evidence type="ECO:0000256" key="10">
    <source>
        <dbReference type="SAM" id="Phobius"/>
    </source>
</evidence>
<keyword evidence="4 10" id="KW-0812">Transmembrane</keyword>
<keyword evidence="12" id="KW-1185">Reference proteome</keyword>
<keyword evidence="2" id="KW-1003">Cell membrane</keyword>
<dbReference type="HAMAP" id="MF_00910">
    <property type="entry name" value="FtsL"/>
    <property type="match status" value="1"/>
</dbReference>
<name>A0A1M6E6G6_MALRU</name>
<evidence type="ECO:0000313" key="12">
    <source>
        <dbReference type="Proteomes" id="UP000184171"/>
    </source>
</evidence>
<evidence type="ECO:0000256" key="5">
    <source>
        <dbReference type="ARBA" id="ARBA00022989"/>
    </source>
</evidence>
<dbReference type="InterPro" id="IPR011922">
    <property type="entry name" value="Cell_div_FtsL"/>
</dbReference>
<keyword evidence="3 11" id="KW-0132">Cell division</keyword>
<gene>
    <name evidence="11" type="ORF">SAMN02745165_00957</name>
</gene>
<evidence type="ECO:0000313" key="11">
    <source>
        <dbReference type="EMBL" id="SHI81015.1"/>
    </source>
</evidence>
<evidence type="ECO:0000256" key="9">
    <source>
        <dbReference type="SAM" id="Coils"/>
    </source>
</evidence>
<dbReference type="Proteomes" id="UP000184171">
    <property type="component" value="Unassembled WGS sequence"/>
</dbReference>
<evidence type="ECO:0000256" key="6">
    <source>
        <dbReference type="ARBA" id="ARBA00023136"/>
    </source>
</evidence>
<proteinExistence type="inferred from homology"/>
<dbReference type="NCBIfam" id="TIGR02209">
    <property type="entry name" value="ftsL_broad"/>
    <property type="match status" value="1"/>
</dbReference>
<reference evidence="11 12" key="1">
    <citation type="submission" date="2016-11" db="EMBL/GenBank/DDBJ databases">
        <authorList>
            <person name="Jaros S."/>
            <person name="Januszkiewicz K."/>
            <person name="Wedrychowicz H."/>
        </authorList>
    </citation>
    <scope>NUCLEOTIDE SEQUENCE [LARGE SCALE GENOMIC DNA]</scope>
    <source>
        <strain evidence="11 12">DSM 5091</strain>
    </source>
</reference>
<evidence type="ECO:0000256" key="1">
    <source>
        <dbReference type="ARBA" id="ARBA00004401"/>
    </source>
</evidence>
<evidence type="ECO:0000256" key="4">
    <source>
        <dbReference type="ARBA" id="ARBA00022692"/>
    </source>
</evidence>
<dbReference type="STRING" id="1122189.SAMN02745165_00957"/>
<dbReference type="Pfam" id="PF04977">
    <property type="entry name" value="DivIC"/>
    <property type="match status" value="1"/>
</dbReference>
<keyword evidence="7" id="KW-0131">Cell cycle</keyword>
<keyword evidence="5 10" id="KW-1133">Transmembrane helix</keyword>
<dbReference type="OrthoDB" id="5402260at2"/>
<dbReference type="AlphaFoldDB" id="A0A1M6E6G6"/>
<keyword evidence="6 10" id="KW-0472">Membrane</keyword>
<dbReference type="GO" id="GO:0051301">
    <property type="term" value="P:cell division"/>
    <property type="evidence" value="ECO:0007669"/>
    <property type="project" value="UniProtKB-KW"/>
</dbReference>
<evidence type="ECO:0000256" key="8">
    <source>
        <dbReference type="NCBIfam" id="TIGR02209"/>
    </source>
</evidence>
<feature type="transmembrane region" description="Helical" evidence="10">
    <location>
        <begin position="22"/>
        <end position="41"/>
    </location>
</feature>
<evidence type="ECO:0000256" key="2">
    <source>
        <dbReference type="ARBA" id="ARBA00022475"/>
    </source>
</evidence>
<protein>
    <recommendedName>
        <fullName evidence="8">Cell division protein FtsL</fullName>
    </recommendedName>
</protein>
<dbReference type="InterPro" id="IPR007060">
    <property type="entry name" value="FtsL/DivIC"/>
</dbReference>
<accession>A0A1M6E6G6</accession>
<comment type="subcellular location">
    <subcellularLocation>
        <location evidence="1">Cell membrane</location>
        <topology evidence="1">Single-pass type II membrane protein</topology>
    </subcellularLocation>
</comment>